<dbReference type="AlphaFoldDB" id="A0AAP9Y706"/>
<dbReference type="GeneID" id="45693414"/>
<proteinExistence type="predicted"/>
<sequence length="341" mass="37431">MAKRLVLFNHKGGVSKTTTVYNVGWMLAERGHRVLLVDADPQCNLSSLILGDDFDAYYLDDATRLHNIKDGVAPAFTGKPTPIQPVVCKSPVRQPRLHLLAGHATLSEYDASLTFAQTSNALATLQNLPGAFHELMRQVEESNQIDYTIVDLNPGLSAINQNLFLNSDFVLIPTNPDPFSIMALQTLETIFPRWGSWKVNNETAFQDSAYPLRPGLPKFAGTVIQRFNVRRGRAAAPYRDNIGEIKAVTQSRLYPALRNAGLTLPDNAYPNALSNGGYCLEEIPDFGALLPRSHQAGVPVFALRDDELGATGPVLANMVIKRDQIHGQIASVAQTLQDLMN</sequence>
<geneLocation type="plasmid" evidence="2 3">
    <name>unnamed2</name>
</geneLocation>
<dbReference type="Proteomes" id="UP000594892">
    <property type="component" value="Plasmid unnamed2"/>
</dbReference>
<dbReference type="InterPro" id="IPR050678">
    <property type="entry name" value="DNA_Partitioning_ATPase"/>
</dbReference>
<dbReference type="RefSeq" id="WP_017432679.1">
    <property type="nucleotide sequence ID" value="NZ_CP021160.1"/>
</dbReference>
<protein>
    <submittedName>
        <fullName evidence="2">ParA family protein</fullName>
    </submittedName>
</protein>
<dbReference type="SUPFAM" id="SSF52540">
    <property type="entry name" value="P-loop containing nucleoside triphosphate hydrolases"/>
    <property type="match status" value="1"/>
</dbReference>
<dbReference type="EMBL" id="CP065603">
    <property type="protein sequence ID" value="QPQ94894.1"/>
    <property type="molecule type" value="Genomic_DNA"/>
</dbReference>
<reference evidence="2 3" key="1">
    <citation type="submission" date="2020-12" db="EMBL/GenBank/DDBJ databases">
        <title>FDA dAtabase for Regulatory Grade micrObial Sequences (FDA-ARGOS): Supporting development and validation of Infectious Disease Dx tests.</title>
        <authorList>
            <person name="Minogue T."/>
            <person name="Wolcott M."/>
            <person name="Wasieloski L."/>
            <person name="Aguilar W."/>
            <person name="Moore D."/>
            <person name="Jaissle J."/>
            <person name="Tallon L."/>
            <person name="Sadzewicz L."/>
            <person name="Zhao X."/>
            <person name="Boylan J."/>
            <person name="Ott S."/>
            <person name="Bowen H."/>
            <person name="Vavikolanu K."/>
            <person name="Mehta A."/>
            <person name="Aluvathingal J."/>
            <person name="Nadendla S."/>
            <person name="Yan Y."/>
            <person name="Sichtig H."/>
        </authorList>
    </citation>
    <scope>NUCLEOTIDE SEQUENCE [LARGE SCALE GENOMIC DNA]</scope>
    <source>
        <strain evidence="2 3">FDAARGOS_949</strain>
        <plasmid evidence="2 3">unnamed2</plasmid>
    </source>
</reference>
<dbReference type="InterPro" id="IPR027417">
    <property type="entry name" value="P-loop_NTPase"/>
</dbReference>
<feature type="domain" description="AAA" evidence="1">
    <location>
        <begin position="3"/>
        <end position="188"/>
    </location>
</feature>
<name>A0AAP9Y706_BURGL</name>
<accession>A0AAP9Y706</accession>
<dbReference type="PANTHER" id="PTHR13696:SF52">
    <property type="entry name" value="PARA FAMILY PROTEIN CT_582"/>
    <property type="match status" value="1"/>
</dbReference>
<dbReference type="CDD" id="cd02042">
    <property type="entry name" value="ParAB_family"/>
    <property type="match status" value="1"/>
</dbReference>
<keyword evidence="2" id="KW-0614">Plasmid</keyword>
<organism evidence="2 3">
    <name type="scientific">Burkholderia glumae</name>
    <name type="common">Pseudomonas glumae</name>
    <dbReference type="NCBI Taxonomy" id="337"/>
    <lineage>
        <taxon>Bacteria</taxon>
        <taxon>Pseudomonadati</taxon>
        <taxon>Pseudomonadota</taxon>
        <taxon>Betaproteobacteria</taxon>
        <taxon>Burkholderiales</taxon>
        <taxon>Burkholderiaceae</taxon>
        <taxon>Burkholderia</taxon>
    </lineage>
</organism>
<dbReference type="Gene3D" id="3.40.50.300">
    <property type="entry name" value="P-loop containing nucleotide triphosphate hydrolases"/>
    <property type="match status" value="1"/>
</dbReference>
<dbReference type="PANTHER" id="PTHR13696">
    <property type="entry name" value="P-LOOP CONTAINING NUCLEOSIDE TRIPHOSPHATE HYDROLASE"/>
    <property type="match status" value="1"/>
</dbReference>
<gene>
    <name evidence="2" type="ORF">I6H06_29575</name>
</gene>
<evidence type="ECO:0000259" key="1">
    <source>
        <dbReference type="Pfam" id="PF13614"/>
    </source>
</evidence>
<evidence type="ECO:0000313" key="3">
    <source>
        <dbReference type="Proteomes" id="UP000594892"/>
    </source>
</evidence>
<dbReference type="InterPro" id="IPR025669">
    <property type="entry name" value="AAA_dom"/>
</dbReference>
<dbReference type="Pfam" id="PF13614">
    <property type="entry name" value="AAA_31"/>
    <property type="match status" value="1"/>
</dbReference>
<evidence type="ECO:0000313" key="2">
    <source>
        <dbReference type="EMBL" id="QPQ94894.1"/>
    </source>
</evidence>